<keyword evidence="2" id="KW-1185">Reference proteome</keyword>
<accession>A0A398DLX5</accession>
<dbReference type="OrthoDB" id="9795424at2"/>
<dbReference type="EMBL" id="QXIY01000021">
    <property type="protein sequence ID" value="RIE16686.1"/>
    <property type="molecule type" value="Genomic_DNA"/>
</dbReference>
<evidence type="ECO:0008006" key="3">
    <source>
        <dbReference type="Google" id="ProtNLM"/>
    </source>
</evidence>
<dbReference type="AlphaFoldDB" id="A0A398DLX5"/>
<sequence length="160" mass="18339">MFKARGVVRSRPYHKNDNCYVESKNWTLVRRCLGYRRFDTKSQLADLQQLETLLAQRANILQPSMALLEKIRTGKHPSPWTKGLGGSKIQKRYHAPMTPLHRLLQAPEVSDQAKARLLRQLAEIDPLSLQRDIGILEARLLRKTSQDLSLKAVTEQTISL</sequence>
<gene>
    <name evidence="1" type="ORF">SMC1_05295</name>
</gene>
<evidence type="ECO:0000313" key="2">
    <source>
        <dbReference type="Proteomes" id="UP000266113"/>
    </source>
</evidence>
<name>A0A398DLX5_9BACT</name>
<evidence type="ECO:0000313" key="1">
    <source>
        <dbReference type="EMBL" id="RIE16686.1"/>
    </source>
</evidence>
<organism evidence="1 2">
    <name type="scientific">Candidatus Cryosericum septentrionale</name>
    <dbReference type="NCBI Taxonomy" id="2290913"/>
    <lineage>
        <taxon>Bacteria</taxon>
        <taxon>Pseudomonadati</taxon>
        <taxon>Caldisericota/Cryosericota group</taxon>
        <taxon>Candidatus Cryosericota</taxon>
        <taxon>Candidatus Cryosericia</taxon>
        <taxon>Candidatus Cryosericales</taxon>
        <taxon>Candidatus Cryosericaceae</taxon>
        <taxon>Candidatus Cryosericum</taxon>
    </lineage>
</organism>
<reference evidence="1 2" key="1">
    <citation type="submission" date="2018-09" db="EMBL/GenBank/DDBJ databases">
        <title>Discovery and Ecogenomic Context for Candidatus Cryosericales, a Global Caldiserica Order Active in Thawing Permafrost.</title>
        <authorList>
            <person name="Martinez M.A."/>
            <person name="Woodcroft B.J."/>
            <person name="Ignacio Espinoza J.C."/>
            <person name="Zayed A."/>
            <person name="Singleton C.M."/>
            <person name="Boyd J."/>
            <person name="Li Y.-F."/>
            <person name="Purvine S."/>
            <person name="Maughan H."/>
            <person name="Hodgkins S.B."/>
            <person name="Anderson D."/>
            <person name="Sederholm M."/>
            <person name="Temperton B."/>
            <person name="Saleska S.R."/>
            <person name="Tyson G.W."/>
            <person name="Rich V.I."/>
        </authorList>
    </citation>
    <scope>NUCLEOTIDE SEQUENCE [LARGE SCALE GENOMIC DNA]</scope>
    <source>
        <strain evidence="1 2">SMC1</strain>
    </source>
</reference>
<proteinExistence type="predicted"/>
<protein>
    <recommendedName>
        <fullName evidence="3">Transposase</fullName>
    </recommendedName>
</protein>
<dbReference type="Proteomes" id="UP000266113">
    <property type="component" value="Unassembled WGS sequence"/>
</dbReference>
<comment type="caution">
    <text evidence="1">The sequence shown here is derived from an EMBL/GenBank/DDBJ whole genome shotgun (WGS) entry which is preliminary data.</text>
</comment>